<feature type="compositionally biased region" description="Low complexity" evidence="1">
    <location>
        <begin position="179"/>
        <end position="189"/>
    </location>
</feature>
<dbReference type="Gene3D" id="3.30.40.250">
    <property type="match status" value="1"/>
</dbReference>
<dbReference type="NCBIfam" id="TIGR03604">
    <property type="entry name" value="TOMM_cyclo_SagD"/>
    <property type="match status" value="1"/>
</dbReference>
<dbReference type="Gene3D" id="3.40.50.720">
    <property type="entry name" value="NAD(P)-binding Rossmann-like Domain"/>
    <property type="match status" value="1"/>
</dbReference>
<dbReference type="Pfam" id="PF02624">
    <property type="entry name" value="YcaO"/>
    <property type="match status" value="1"/>
</dbReference>
<dbReference type="PANTHER" id="PTHR37809">
    <property type="entry name" value="RIBOSOMAL PROTEIN S12 METHYLTHIOTRANSFERASE ACCESSORY FACTOR YCAO"/>
    <property type="match status" value="1"/>
</dbReference>
<evidence type="ECO:0000259" key="2">
    <source>
        <dbReference type="PROSITE" id="PS51664"/>
    </source>
</evidence>
<protein>
    <recommendedName>
        <fullName evidence="2">YcaO domain-containing protein</fullName>
    </recommendedName>
</protein>
<dbReference type="PANTHER" id="PTHR37809:SF1">
    <property type="entry name" value="RIBOSOMAL PROTEIN S12 METHYLTHIOTRANSFERASE ACCESSORY FACTOR YCAO"/>
    <property type="match status" value="1"/>
</dbReference>
<dbReference type="EMBL" id="RJMB01000004">
    <property type="protein sequence ID" value="RNL86009.1"/>
    <property type="molecule type" value="Genomic_DNA"/>
</dbReference>
<evidence type="ECO:0000256" key="1">
    <source>
        <dbReference type="SAM" id="MobiDB-lite"/>
    </source>
</evidence>
<comment type="caution">
    <text evidence="3">The sequence shown here is derived from an EMBL/GenBank/DDBJ whole genome shotgun (WGS) entry which is preliminary data.</text>
</comment>
<dbReference type="InterPro" id="IPR003776">
    <property type="entry name" value="YcaO-like_dom"/>
</dbReference>
<dbReference type="PROSITE" id="PS51664">
    <property type="entry name" value="YCAO"/>
    <property type="match status" value="1"/>
</dbReference>
<dbReference type="RefSeq" id="WP_123200203.1">
    <property type="nucleotide sequence ID" value="NZ_RJMB01000004.1"/>
</dbReference>
<dbReference type="AlphaFoldDB" id="A0A3N0EEA3"/>
<feature type="domain" description="YcaO" evidence="2">
    <location>
        <begin position="265"/>
        <end position="651"/>
    </location>
</feature>
<reference evidence="3 4" key="1">
    <citation type="submission" date="2018-11" db="EMBL/GenBank/DDBJ databases">
        <title>The genome draft of YIM 96095.</title>
        <authorList>
            <person name="Tang S.-K."/>
            <person name="Chunyu W.-X."/>
            <person name="Feng Y.-Z."/>
        </authorList>
    </citation>
    <scope>NUCLEOTIDE SEQUENCE [LARGE SCALE GENOMIC DNA]</scope>
    <source>
        <strain evidence="3 4">YIM 96095</strain>
    </source>
</reference>
<dbReference type="Proteomes" id="UP000269198">
    <property type="component" value="Unassembled WGS sequence"/>
</dbReference>
<dbReference type="InterPro" id="IPR022291">
    <property type="entry name" value="Bacteriocin_synth_cyclodeHase"/>
</dbReference>
<name>A0A3N0EEA3_9ACTN</name>
<proteinExistence type="predicted"/>
<dbReference type="InterPro" id="IPR027624">
    <property type="entry name" value="TOMM_cyclo_SagD"/>
</dbReference>
<gene>
    <name evidence="3" type="ORF">EFW17_05565</name>
</gene>
<evidence type="ECO:0000313" key="3">
    <source>
        <dbReference type="EMBL" id="RNL86009.1"/>
    </source>
</evidence>
<sequence>MTVEFDAGGEHVARVEGTGLLARTVREVLDDTCPPDAPHPAGPRLVCAVSDSWAARDDAERRRCRHDGTTRLPVHTELSTVVVGPVEGSGWQGCQRCADSRRHRAERDREGYAAVRARHAAELEQRPASLLTPLAATAVAAIVGAEARRVVSAQRPRCAAALLMVRLTTLEVTKHDFLPDPNCPDCAAPPDEDTSPPQLTSRPKPAPDCYRANPSPDPDELTRRYLDPEVGLIRELRSGRRGGLVVAAARMGLRPMPGAPESESGYGRTPDYRSSVVTALCEALERYGGLQQGRDPTTVRARFVDIRAEAIDVPAIGFPPEESYALPEAPYHPFDPEREYSWVTGYSFARQAAVLVPECLAYYGARARRDHPFVQETSNGAALGGCLEEAILHGLLEVAERDALLMTWHRRTPRRAIDPASARDPAIRLLVSEIEQRFGYRVWIFDTTMEHGLPSVWALAVRGDADPSRPVTATGAAAHPLPERAAVNALAELSPFLSDLVETYPGERDRAAALAADPTLVTRMRDHALRYAHEDTLGRFDFLRSSPELTTFDALPPLGGSADLRTDLEELVDRFLSQGLDVVVVDQTSSEHRAGGFHCVKVLVPGTTPMSFGHQNRRLSGLRRLRDGPGAAGPSGSRRTRKPNTDPHPFP</sequence>
<dbReference type="Gene3D" id="3.30.1330.230">
    <property type="match status" value="1"/>
</dbReference>
<feature type="region of interest" description="Disordered" evidence="1">
    <location>
        <begin position="610"/>
        <end position="651"/>
    </location>
</feature>
<feature type="region of interest" description="Disordered" evidence="1">
    <location>
        <begin position="178"/>
        <end position="224"/>
    </location>
</feature>
<dbReference type="NCBIfam" id="TIGR03882">
    <property type="entry name" value="cyclo_dehyd_2"/>
    <property type="match status" value="1"/>
</dbReference>
<evidence type="ECO:0000313" key="4">
    <source>
        <dbReference type="Proteomes" id="UP000269198"/>
    </source>
</evidence>
<dbReference type="OrthoDB" id="2379922at2"/>
<dbReference type="Gene3D" id="3.30.160.660">
    <property type="match status" value="1"/>
</dbReference>
<keyword evidence="4" id="KW-1185">Reference proteome</keyword>
<organism evidence="3 4">
    <name type="scientific">Halostreptopolyspora alba</name>
    <dbReference type="NCBI Taxonomy" id="2487137"/>
    <lineage>
        <taxon>Bacteria</taxon>
        <taxon>Bacillati</taxon>
        <taxon>Actinomycetota</taxon>
        <taxon>Actinomycetes</taxon>
        <taxon>Streptosporangiales</taxon>
        <taxon>Nocardiopsidaceae</taxon>
        <taxon>Halostreptopolyspora</taxon>
    </lineage>
</organism>
<accession>A0A3N0EEA3</accession>